<feature type="chain" id="PRO_5046284552" evidence="1">
    <location>
        <begin position="31"/>
        <end position="273"/>
    </location>
</feature>
<dbReference type="Gene3D" id="3.40.50.1820">
    <property type="entry name" value="alpha/beta hydrolase"/>
    <property type="match status" value="1"/>
</dbReference>
<evidence type="ECO:0000313" key="3">
    <source>
        <dbReference type="Proteomes" id="UP000478090"/>
    </source>
</evidence>
<accession>A0ABW9VL76</accession>
<keyword evidence="3" id="KW-1185">Reference proteome</keyword>
<sequence>MYVSEQNAIRALCRKLLLIAAALLSLPACAAPEGELLQLASRPNVSLPLFWRPQPGATATLLLLPGGGGGIGPRKDDGWPGGRNFLIRSGQLFAQQGFNIAMLSHPSDVPDLSYAFRTSATHLRDLHAALVQLKALSDRPIWVVGTSRGSISATALAIAERDTHLIDGLVLTSSVTSVKKSGAVPGQDLSQIRIPVLVMHHEYDACPVCQPQDVPLIMAGLKHAPVKKFLLVNGGSNPAGSVCEAEHWHGYINMEAEAVTLIASWIRQPAASP</sequence>
<keyword evidence="2" id="KW-0378">Hydrolase</keyword>
<protein>
    <submittedName>
        <fullName evidence="2">Alpha/beta hydrolase</fullName>
    </submittedName>
</protein>
<dbReference type="GO" id="GO:0016787">
    <property type="term" value="F:hydrolase activity"/>
    <property type="evidence" value="ECO:0007669"/>
    <property type="project" value="UniProtKB-KW"/>
</dbReference>
<reference evidence="2 3" key="1">
    <citation type="submission" date="2019-12" db="EMBL/GenBank/DDBJ databases">
        <title>Novel species isolated from a subtropical stream in China.</title>
        <authorList>
            <person name="Lu H."/>
        </authorList>
    </citation>
    <scope>NUCLEOTIDE SEQUENCE [LARGE SCALE GENOMIC DNA]</scope>
    <source>
        <strain evidence="2 3">CY13W</strain>
    </source>
</reference>
<evidence type="ECO:0000256" key="1">
    <source>
        <dbReference type="SAM" id="SignalP"/>
    </source>
</evidence>
<dbReference type="EMBL" id="WWCM01000005">
    <property type="protein sequence ID" value="MYM39457.1"/>
    <property type="molecule type" value="Genomic_DNA"/>
</dbReference>
<dbReference type="InterPro" id="IPR029058">
    <property type="entry name" value="AB_hydrolase_fold"/>
</dbReference>
<feature type="signal peptide" evidence="1">
    <location>
        <begin position="1"/>
        <end position="30"/>
    </location>
</feature>
<dbReference type="Proteomes" id="UP000478090">
    <property type="component" value="Unassembled WGS sequence"/>
</dbReference>
<dbReference type="SUPFAM" id="SSF53474">
    <property type="entry name" value="alpha/beta-Hydrolases"/>
    <property type="match status" value="1"/>
</dbReference>
<proteinExistence type="predicted"/>
<gene>
    <name evidence="2" type="ORF">GTP27_08950</name>
</gene>
<evidence type="ECO:0000313" key="2">
    <source>
        <dbReference type="EMBL" id="MYM39457.1"/>
    </source>
</evidence>
<comment type="caution">
    <text evidence="2">The sequence shown here is derived from an EMBL/GenBank/DDBJ whole genome shotgun (WGS) entry which is preliminary data.</text>
</comment>
<dbReference type="RefSeq" id="WP_161038844.1">
    <property type="nucleotide sequence ID" value="NZ_WWCM01000005.1"/>
</dbReference>
<organism evidence="2 3">
    <name type="scientific">Duganella qianjiadongensis</name>
    <dbReference type="NCBI Taxonomy" id="2692176"/>
    <lineage>
        <taxon>Bacteria</taxon>
        <taxon>Pseudomonadati</taxon>
        <taxon>Pseudomonadota</taxon>
        <taxon>Betaproteobacteria</taxon>
        <taxon>Burkholderiales</taxon>
        <taxon>Oxalobacteraceae</taxon>
        <taxon>Telluria group</taxon>
        <taxon>Duganella</taxon>
    </lineage>
</organism>
<name>A0ABW9VL76_9BURK</name>
<keyword evidence="1" id="KW-0732">Signal</keyword>